<accession>A0A842JEH3</accession>
<dbReference type="Proteomes" id="UP000587396">
    <property type="component" value="Unassembled WGS sequence"/>
</dbReference>
<evidence type="ECO:0000313" key="2">
    <source>
        <dbReference type="EMBL" id="MBC2890702.1"/>
    </source>
</evidence>
<keyword evidence="1" id="KW-0472">Membrane</keyword>
<keyword evidence="1" id="KW-1133">Transmembrane helix</keyword>
<dbReference type="RefSeq" id="WP_185906360.1">
    <property type="nucleotide sequence ID" value="NZ_JACMSE010000019.1"/>
</dbReference>
<reference evidence="2 3" key="1">
    <citation type="submission" date="2020-08" db="EMBL/GenBank/DDBJ databases">
        <authorList>
            <person name="Liu C."/>
            <person name="Sun Q."/>
        </authorList>
    </citation>
    <scope>NUCLEOTIDE SEQUENCE [LARGE SCALE GENOMIC DNA]</scope>
    <source>
        <strain evidence="2 3">N22</strain>
    </source>
</reference>
<dbReference type="AlphaFoldDB" id="A0A842JEH3"/>
<keyword evidence="1" id="KW-0812">Transmembrane</keyword>
<evidence type="ECO:0000313" key="3">
    <source>
        <dbReference type="Proteomes" id="UP000587396"/>
    </source>
</evidence>
<protein>
    <submittedName>
        <fullName evidence="2">DUF2628 domain-containing protein</fullName>
    </submittedName>
</protein>
<sequence>MDDFGTNGQGGAEGWVPPEADRYEALVAGPDGAPDWTLLGKVRDGGFSWCTFFLGPLYWAYRKCYAEAAVLVAFNVLAGFLPESFLWALLSLVTCVVLGFAFPYLYRWRADRLHAKAFAQGAASEREAVAYVRAHGGTSWVGVVALLAVAVALACAEVALTGLVASTAAAPRVSAF</sequence>
<feature type="transmembrane region" description="Helical" evidence="1">
    <location>
        <begin position="140"/>
        <end position="165"/>
    </location>
</feature>
<name>A0A842JEH3_9ACTN</name>
<feature type="transmembrane region" description="Helical" evidence="1">
    <location>
        <begin position="87"/>
        <end position="106"/>
    </location>
</feature>
<organism evidence="2 3">
    <name type="scientific">Gordonibacter massiliensis</name>
    <name type="common">ex Traore et al. 2017</name>
    <dbReference type="NCBI Taxonomy" id="1841863"/>
    <lineage>
        <taxon>Bacteria</taxon>
        <taxon>Bacillati</taxon>
        <taxon>Actinomycetota</taxon>
        <taxon>Coriobacteriia</taxon>
        <taxon>Eggerthellales</taxon>
        <taxon>Eggerthellaceae</taxon>
        <taxon>Gordonibacter</taxon>
    </lineage>
</organism>
<comment type="caution">
    <text evidence="2">The sequence shown here is derived from an EMBL/GenBank/DDBJ whole genome shotgun (WGS) entry which is preliminary data.</text>
</comment>
<gene>
    <name evidence="2" type="ORF">H7313_15330</name>
</gene>
<proteinExistence type="predicted"/>
<keyword evidence="3" id="KW-1185">Reference proteome</keyword>
<dbReference type="EMBL" id="JACMSE010000019">
    <property type="protein sequence ID" value="MBC2890702.1"/>
    <property type="molecule type" value="Genomic_DNA"/>
</dbReference>
<evidence type="ECO:0000256" key="1">
    <source>
        <dbReference type="SAM" id="Phobius"/>
    </source>
</evidence>